<gene>
    <name evidence="2" type="ORF">POCTA_138.1.T0190009</name>
</gene>
<evidence type="ECO:0000313" key="3">
    <source>
        <dbReference type="Proteomes" id="UP000683925"/>
    </source>
</evidence>
<organism evidence="2 3">
    <name type="scientific">Paramecium octaurelia</name>
    <dbReference type="NCBI Taxonomy" id="43137"/>
    <lineage>
        <taxon>Eukaryota</taxon>
        <taxon>Sar</taxon>
        <taxon>Alveolata</taxon>
        <taxon>Ciliophora</taxon>
        <taxon>Intramacronucleata</taxon>
        <taxon>Oligohymenophorea</taxon>
        <taxon>Peniculida</taxon>
        <taxon>Parameciidae</taxon>
        <taxon>Paramecium</taxon>
    </lineage>
</organism>
<evidence type="ECO:0000256" key="1">
    <source>
        <dbReference type="SAM" id="Phobius"/>
    </source>
</evidence>
<evidence type="ECO:0000313" key="2">
    <source>
        <dbReference type="EMBL" id="CAD8146652.1"/>
    </source>
</evidence>
<keyword evidence="1" id="KW-1133">Transmembrane helix</keyword>
<accession>A0A8S1T7M5</accession>
<proteinExistence type="predicted"/>
<name>A0A8S1T7M5_PAROT</name>
<dbReference type="Proteomes" id="UP000683925">
    <property type="component" value="Unassembled WGS sequence"/>
</dbReference>
<sequence length="171" mass="20039">MSLMLILTQRVDRKVVLILIHVEGFNILGLLMAILKLAEQFQTQRLILIYQMHNFQDQQKSDSEQIISSQGLICFDSEPEYLHTISIVRQHNKRNIWMTIIYKQGGLISLKFSIIKCQYECYACIENYPSICLQWNCTNIHLIRSRSHLLKDGIFRQVLLQQIVNVGFVKL</sequence>
<protein>
    <submittedName>
        <fullName evidence="2">Uncharacterized protein</fullName>
    </submittedName>
</protein>
<keyword evidence="1" id="KW-0472">Membrane</keyword>
<keyword evidence="1" id="KW-0812">Transmembrane</keyword>
<keyword evidence="3" id="KW-1185">Reference proteome</keyword>
<dbReference type="AlphaFoldDB" id="A0A8S1T7M5"/>
<feature type="transmembrane region" description="Helical" evidence="1">
    <location>
        <begin position="15"/>
        <end position="35"/>
    </location>
</feature>
<reference evidence="2" key="1">
    <citation type="submission" date="2021-01" db="EMBL/GenBank/DDBJ databases">
        <authorList>
            <consortium name="Genoscope - CEA"/>
            <person name="William W."/>
        </authorList>
    </citation>
    <scope>NUCLEOTIDE SEQUENCE</scope>
</reference>
<dbReference type="EMBL" id="CAJJDP010000019">
    <property type="protein sequence ID" value="CAD8146652.1"/>
    <property type="molecule type" value="Genomic_DNA"/>
</dbReference>
<comment type="caution">
    <text evidence="2">The sequence shown here is derived from an EMBL/GenBank/DDBJ whole genome shotgun (WGS) entry which is preliminary data.</text>
</comment>
<dbReference type="OrthoDB" id="10560858at2759"/>